<dbReference type="HAMAP" id="MF_01587">
    <property type="entry name" value="DNA_ligase_B"/>
    <property type="match status" value="1"/>
</dbReference>
<dbReference type="InterPro" id="IPR050326">
    <property type="entry name" value="NAD_dep_DNA_ligaseB"/>
</dbReference>
<accession>A0A1G9MDC9</accession>
<dbReference type="InterPro" id="IPR010994">
    <property type="entry name" value="RuvA_2-like"/>
</dbReference>
<reference evidence="10 11" key="1">
    <citation type="submission" date="2016-10" db="EMBL/GenBank/DDBJ databases">
        <authorList>
            <person name="de Groot N.N."/>
        </authorList>
    </citation>
    <scope>NUCLEOTIDE SEQUENCE [LARGE SCALE GENOMIC DNA]</scope>
    <source>
        <strain evidence="10 11">DSM 14789</strain>
    </source>
</reference>
<dbReference type="SUPFAM" id="SSF56091">
    <property type="entry name" value="DNA ligase/mRNA capping enzyme, catalytic domain"/>
    <property type="match status" value="1"/>
</dbReference>
<dbReference type="AlphaFoldDB" id="A0A1G9MDC9"/>
<dbReference type="Pfam" id="PF01653">
    <property type="entry name" value="DNA_ligase_aden"/>
    <property type="match status" value="1"/>
</dbReference>
<dbReference type="InterPro" id="IPR004150">
    <property type="entry name" value="NAD_DNA_ligase_OB"/>
</dbReference>
<evidence type="ECO:0000256" key="6">
    <source>
        <dbReference type="ARBA" id="ARBA00034005"/>
    </source>
</evidence>
<evidence type="ECO:0000259" key="9">
    <source>
        <dbReference type="SMART" id="SM00532"/>
    </source>
</evidence>
<dbReference type="GO" id="GO:0003911">
    <property type="term" value="F:DNA ligase (NAD+) activity"/>
    <property type="evidence" value="ECO:0007669"/>
    <property type="project" value="UniProtKB-UniRule"/>
</dbReference>
<dbReference type="SUPFAM" id="SSF47781">
    <property type="entry name" value="RuvA domain 2-like"/>
    <property type="match status" value="1"/>
</dbReference>
<dbReference type="RefSeq" id="WP_217636581.1">
    <property type="nucleotide sequence ID" value="NZ_FNGI01000006.1"/>
</dbReference>
<evidence type="ECO:0000256" key="8">
    <source>
        <dbReference type="SAM" id="SignalP"/>
    </source>
</evidence>
<evidence type="ECO:0000256" key="5">
    <source>
        <dbReference type="ARBA" id="ARBA00023204"/>
    </source>
</evidence>
<dbReference type="InterPro" id="IPR013839">
    <property type="entry name" value="DNAligase_adenylation"/>
</dbReference>
<organism evidence="10 11">
    <name type="scientific">Modicisalibacter muralis</name>
    <dbReference type="NCBI Taxonomy" id="119000"/>
    <lineage>
        <taxon>Bacteria</taxon>
        <taxon>Pseudomonadati</taxon>
        <taxon>Pseudomonadota</taxon>
        <taxon>Gammaproteobacteria</taxon>
        <taxon>Oceanospirillales</taxon>
        <taxon>Halomonadaceae</taxon>
        <taxon>Modicisalibacter</taxon>
    </lineage>
</organism>
<name>A0A1G9MDC9_9GAMM</name>
<keyword evidence="3 7" id="KW-0227">DNA damage</keyword>
<dbReference type="PANTHER" id="PTHR47810">
    <property type="entry name" value="DNA LIGASE"/>
    <property type="match status" value="1"/>
</dbReference>
<keyword evidence="4 7" id="KW-0520">NAD</keyword>
<comment type="catalytic activity">
    <reaction evidence="6 7">
        <text>NAD(+) + (deoxyribonucleotide)n-3'-hydroxyl + 5'-phospho-(deoxyribonucleotide)m = (deoxyribonucleotide)n+m + AMP + beta-nicotinamide D-nucleotide.</text>
        <dbReference type="EC" id="6.5.1.2"/>
    </reaction>
</comment>
<dbReference type="SUPFAM" id="SSF50249">
    <property type="entry name" value="Nucleic acid-binding proteins"/>
    <property type="match status" value="1"/>
</dbReference>
<dbReference type="STRING" id="119000.SAMN05661010_02408"/>
<comment type="function">
    <text evidence="7">Catalyzes the formation of phosphodiester linkages between 5'-phosphoryl and 3'-hydroxyl groups in double-stranded DNA using NAD as a coenzyme and as the energy source for the reaction.</text>
</comment>
<proteinExistence type="inferred from homology"/>
<keyword evidence="8" id="KW-0732">Signal</keyword>
<dbReference type="EC" id="6.5.1.2" evidence="7"/>
<keyword evidence="11" id="KW-1185">Reference proteome</keyword>
<dbReference type="PIRSF" id="PIRSF001604">
    <property type="entry name" value="LigA"/>
    <property type="match status" value="1"/>
</dbReference>
<dbReference type="Pfam" id="PF03120">
    <property type="entry name" value="OB_DNA_ligase"/>
    <property type="match status" value="1"/>
</dbReference>
<dbReference type="Proteomes" id="UP000198654">
    <property type="component" value="Unassembled WGS sequence"/>
</dbReference>
<dbReference type="InterPro" id="IPR012340">
    <property type="entry name" value="NA-bd_OB-fold"/>
</dbReference>
<dbReference type="Gene3D" id="1.10.287.610">
    <property type="entry name" value="Helix hairpin bin"/>
    <property type="match status" value="1"/>
</dbReference>
<dbReference type="PROSITE" id="PS01056">
    <property type="entry name" value="DNA_LIGASE_N2"/>
    <property type="match status" value="1"/>
</dbReference>
<dbReference type="GO" id="GO:0006281">
    <property type="term" value="P:DNA repair"/>
    <property type="evidence" value="ECO:0007669"/>
    <property type="project" value="UniProtKB-KW"/>
</dbReference>
<comment type="similarity">
    <text evidence="7">Belongs to the NAD-dependent DNA ligase family. LigB subfamily.</text>
</comment>
<protein>
    <recommendedName>
        <fullName evidence="7">DNA ligase B</fullName>
        <ecNumber evidence="7">6.5.1.2</ecNumber>
    </recommendedName>
    <alternativeName>
        <fullName evidence="7">Polydeoxyribonucleotide synthase [NAD(+)] B</fullName>
    </alternativeName>
</protein>
<dbReference type="PANTHER" id="PTHR47810:SF1">
    <property type="entry name" value="DNA LIGASE B"/>
    <property type="match status" value="1"/>
</dbReference>
<feature type="chain" id="PRO_5011753220" description="DNA ligase B" evidence="8">
    <location>
        <begin position="27"/>
        <end position="574"/>
    </location>
</feature>
<dbReference type="InterPro" id="IPR013840">
    <property type="entry name" value="DNAligase_N"/>
</dbReference>
<dbReference type="Gene3D" id="2.40.50.140">
    <property type="entry name" value="Nucleic acid-binding proteins"/>
    <property type="match status" value="1"/>
</dbReference>
<dbReference type="SMART" id="SM00532">
    <property type="entry name" value="LIGANc"/>
    <property type="match status" value="1"/>
</dbReference>
<evidence type="ECO:0000313" key="10">
    <source>
        <dbReference type="EMBL" id="SDL71927.1"/>
    </source>
</evidence>
<dbReference type="NCBIfam" id="NF005987">
    <property type="entry name" value="PRK08097.1"/>
    <property type="match status" value="1"/>
</dbReference>
<evidence type="ECO:0000256" key="2">
    <source>
        <dbReference type="ARBA" id="ARBA00022705"/>
    </source>
</evidence>
<evidence type="ECO:0000256" key="7">
    <source>
        <dbReference type="HAMAP-Rule" id="MF_01587"/>
    </source>
</evidence>
<feature type="active site" description="N6-AMP-lysine intermediate" evidence="7">
    <location>
        <position position="137"/>
    </location>
</feature>
<gene>
    <name evidence="7" type="primary">ligB</name>
    <name evidence="10" type="ORF">SAMN05661010_02408</name>
</gene>
<feature type="signal peptide" evidence="8">
    <location>
        <begin position="1"/>
        <end position="26"/>
    </location>
</feature>
<evidence type="ECO:0000256" key="1">
    <source>
        <dbReference type="ARBA" id="ARBA00022598"/>
    </source>
</evidence>
<evidence type="ECO:0000256" key="3">
    <source>
        <dbReference type="ARBA" id="ARBA00022763"/>
    </source>
</evidence>
<dbReference type="GO" id="GO:0006260">
    <property type="term" value="P:DNA replication"/>
    <property type="evidence" value="ECO:0007669"/>
    <property type="project" value="UniProtKB-KW"/>
</dbReference>
<keyword evidence="1 7" id="KW-0436">Ligase</keyword>
<evidence type="ECO:0000313" key="11">
    <source>
        <dbReference type="Proteomes" id="UP000198654"/>
    </source>
</evidence>
<dbReference type="InterPro" id="IPR020923">
    <property type="entry name" value="DNA_ligase_B"/>
</dbReference>
<dbReference type="InterPro" id="IPR033136">
    <property type="entry name" value="DNA_ligase_CS"/>
</dbReference>
<keyword evidence="5 7" id="KW-0234">DNA repair</keyword>
<dbReference type="InterPro" id="IPR001679">
    <property type="entry name" value="DNA_ligase"/>
</dbReference>
<sequence>MLRFLPARWATFLLLCLMALAGTANAQEAPCPQWNETQARHALDRLQTRIATWDHAYYRQGRRLVDDGVYDAAKRRQAHWRSCFGFAPSSPPATEPISDVPLTHPIPQTGLNKADDRQAMADWLQHHAAHALWIQPKVDGVAITLVYRQGELTAAISRGDGERGQNWLAKARRIDAIPKRLSDAPARVVLQGELYLRRPGHIQSEDGTAGARAAVVGLMARERLTTQAAATIGLFVWDWPDGPASMLARLERLAGWGLTDSREYTRPADSLAGVAEQRQHWYRHELPFATDGVVVRQGQRPAPRTWQAEPPDWAIAWKHPAQRSLALVTAIEFSIGRTGRITPVAHLAPIELNDRTVSRVSLGSLAHWRELDVRPGDQVSIHLAGMIIPQVDEVTLAAIPRPELSAPSTEDYHELSCLTLGDGCRQQFLARLTWLSSDQGLDMPGIAEGSWRILVEGGLVDDLLDWMTLDIVTLKALPGVGARRAQQWHATFQADLRQAPLTWLRALGLPPVPSDALLDARGHVDLAQLRQRNSPEWQRQPGIGETRAAQLMQFFHHPTIDALLSRLTERGLLR</sequence>
<dbReference type="EMBL" id="FNGI01000006">
    <property type="protein sequence ID" value="SDL71927.1"/>
    <property type="molecule type" value="Genomic_DNA"/>
</dbReference>
<keyword evidence="2 7" id="KW-0235">DNA replication</keyword>
<dbReference type="Gene3D" id="3.30.470.30">
    <property type="entry name" value="DNA ligase/mRNA capping enzyme"/>
    <property type="match status" value="1"/>
</dbReference>
<evidence type="ECO:0000256" key="4">
    <source>
        <dbReference type="ARBA" id="ARBA00023027"/>
    </source>
</evidence>
<feature type="domain" description="NAD-dependent DNA ligase N-terminal" evidence="9">
    <location>
        <begin position="38"/>
        <end position="440"/>
    </location>
</feature>